<sequence length="92" mass="10073">MHYSLVAELIPHAPLCSLFGEDWQVGGPSEGVSGFRVVHLHHLHLLMNHVILTQRPLMRKLVSASTACPSSGNQGNEGSGTDGWFFRIFFGS</sequence>
<dbReference type="Proteomes" id="UP000091857">
    <property type="component" value="Chromosome 15"/>
</dbReference>
<dbReference type="EMBL" id="CM004401">
    <property type="protein sequence ID" value="KAG8637817.1"/>
    <property type="molecule type" value="Genomic_DNA"/>
</dbReference>
<keyword evidence="2" id="KW-1185">Reference proteome</keyword>
<gene>
    <name evidence="1" type="ORF">MANES_15G166401v8</name>
</gene>
<evidence type="ECO:0000313" key="2">
    <source>
        <dbReference type="Proteomes" id="UP000091857"/>
    </source>
</evidence>
<organism evidence="1 2">
    <name type="scientific">Manihot esculenta</name>
    <name type="common">Cassava</name>
    <name type="synonym">Jatropha manihot</name>
    <dbReference type="NCBI Taxonomy" id="3983"/>
    <lineage>
        <taxon>Eukaryota</taxon>
        <taxon>Viridiplantae</taxon>
        <taxon>Streptophyta</taxon>
        <taxon>Embryophyta</taxon>
        <taxon>Tracheophyta</taxon>
        <taxon>Spermatophyta</taxon>
        <taxon>Magnoliopsida</taxon>
        <taxon>eudicotyledons</taxon>
        <taxon>Gunneridae</taxon>
        <taxon>Pentapetalae</taxon>
        <taxon>rosids</taxon>
        <taxon>fabids</taxon>
        <taxon>Malpighiales</taxon>
        <taxon>Euphorbiaceae</taxon>
        <taxon>Crotonoideae</taxon>
        <taxon>Manihoteae</taxon>
        <taxon>Manihot</taxon>
    </lineage>
</organism>
<comment type="caution">
    <text evidence="1">The sequence shown here is derived from an EMBL/GenBank/DDBJ whole genome shotgun (WGS) entry which is preliminary data.</text>
</comment>
<accession>A0ACB7GBY6</accession>
<reference evidence="2" key="1">
    <citation type="journal article" date="2016" name="Nat. Biotechnol.">
        <title>Sequencing wild and cultivated cassava and related species reveals extensive interspecific hybridization and genetic diversity.</title>
        <authorList>
            <person name="Bredeson J.V."/>
            <person name="Lyons J.B."/>
            <person name="Prochnik S.E."/>
            <person name="Wu G.A."/>
            <person name="Ha C.M."/>
            <person name="Edsinger-Gonzales E."/>
            <person name="Grimwood J."/>
            <person name="Schmutz J."/>
            <person name="Rabbi I.Y."/>
            <person name="Egesi C."/>
            <person name="Nauluvula P."/>
            <person name="Lebot V."/>
            <person name="Ndunguru J."/>
            <person name="Mkamilo G."/>
            <person name="Bart R.S."/>
            <person name="Setter T.L."/>
            <person name="Gleadow R.M."/>
            <person name="Kulakow P."/>
            <person name="Ferguson M.E."/>
            <person name="Rounsley S."/>
            <person name="Rokhsar D.S."/>
        </authorList>
    </citation>
    <scope>NUCLEOTIDE SEQUENCE [LARGE SCALE GENOMIC DNA]</scope>
    <source>
        <strain evidence="2">cv. AM560-2</strain>
    </source>
</reference>
<protein>
    <submittedName>
        <fullName evidence="1">Uncharacterized protein</fullName>
    </submittedName>
</protein>
<name>A0ACB7GBY6_MANES</name>
<proteinExistence type="predicted"/>
<evidence type="ECO:0000313" key="1">
    <source>
        <dbReference type="EMBL" id="KAG8637817.1"/>
    </source>
</evidence>